<accession>A0A3G7UG30</accession>
<sequence>MNPSAPVNILDAQADLFFASSLPSNLPFNGLRLRGCS</sequence>
<proteinExistence type="predicted"/>
<evidence type="ECO:0000313" key="1">
    <source>
        <dbReference type="EMBL" id="AZE58113.1"/>
    </source>
</evidence>
<organism evidence="1 2">
    <name type="scientific">Pseudomonas synxantha</name>
    <dbReference type="NCBI Taxonomy" id="47883"/>
    <lineage>
        <taxon>Bacteria</taxon>
        <taxon>Pseudomonadati</taxon>
        <taxon>Pseudomonadota</taxon>
        <taxon>Gammaproteobacteria</taxon>
        <taxon>Pseudomonadales</taxon>
        <taxon>Pseudomonadaceae</taxon>
        <taxon>Pseudomonas</taxon>
    </lineage>
</organism>
<dbReference type="AlphaFoldDB" id="A0A3G7UG30"/>
<dbReference type="EMBL" id="CP027754">
    <property type="protein sequence ID" value="AZE58113.1"/>
    <property type="molecule type" value="Genomic_DNA"/>
</dbReference>
<dbReference type="Proteomes" id="UP000268696">
    <property type="component" value="Chromosome"/>
</dbReference>
<protein>
    <submittedName>
        <fullName evidence="1">Uncharacterized protein</fullName>
    </submittedName>
</protein>
<reference evidence="1 2" key="1">
    <citation type="submission" date="2018-03" db="EMBL/GenBank/DDBJ databases">
        <title>Diversity of phytobeneficial traits revealed by whole-genome analysis of worldwide-isolated phenazine-producing Pseudomonas spp.</title>
        <authorList>
            <person name="Biessy A."/>
            <person name="Novinscak A."/>
            <person name="Blom J."/>
            <person name="Leger G."/>
            <person name="Thomashow L.S."/>
            <person name="Cazorla F.M."/>
            <person name="Josic D."/>
            <person name="Filion M."/>
        </authorList>
    </citation>
    <scope>NUCLEOTIDE SEQUENCE [LARGE SCALE GENOMIC DNA]</scope>
    <source>
        <strain evidence="1 2">30B</strain>
    </source>
</reference>
<gene>
    <name evidence="1" type="ORF">C4K03_6006</name>
</gene>
<name>A0A3G7UG30_9PSED</name>
<evidence type="ECO:0000313" key="2">
    <source>
        <dbReference type="Proteomes" id="UP000268696"/>
    </source>
</evidence>